<dbReference type="RefSeq" id="WP_104936435.1">
    <property type="nucleotide sequence ID" value="NZ_CP021255.1"/>
</dbReference>
<dbReference type="EMBL" id="CP021255">
    <property type="protein sequence ID" value="AVD71161.1"/>
    <property type="molecule type" value="Genomic_DNA"/>
</dbReference>
<gene>
    <name evidence="1" type="ORF">CAY53_06405</name>
</gene>
<dbReference type="Proteomes" id="UP000239867">
    <property type="component" value="Chromosome"/>
</dbReference>
<keyword evidence="2" id="KW-1185">Reference proteome</keyword>
<dbReference type="KEGG" id="deo:CAY53_06405"/>
<evidence type="ECO:0000313" key="1">
    <source>
        <dbReference type="EMBL" id="AVD71161.1"/>
    </source>
</evidence>
<evidence type="ECO:0000313" key="2">
    <source>
        <dbReference type="Proteomes" id="UP000239867"/>
    </source>
</evidence>
<reference evidence="1 2" key="1">
    <citation type="journal article" date="2018" name="MBio">
        <title>Insights into the evolution of host association through the isolation and characterization of a novel human periodontal pathobiont, Desulfobulbus oralis.</title>
        <authorList>
            <person name="Cross K.L."/>
            <person name="Chirania P."/>
            <person name="Xiong W."/>
            <person name="Beall C.J."/>
            <person name="Elkins J.G."/>
            <person name="Giannone R.J."/>
            <person name="Griffen A.L."/>
            <person name="Guss A.M."/>
            <person name="Hettich R.L."/>
            <person name="Joshi S.S."/>
            <person name="Mokrzan E.M."/>
            <person name="Martin R.K."/>
            <person name="Zhulin I.B."/>
            <person name="Leys E.J."/>
            <person name="Podar M."/>
        </authorList>
    </citation>
    <scope>NUCLEOTIDE SEQUENCE [LARGE SCALE GENOMIC DNA]</scope>
    <source>
        <strain evidence="1 2">ORNL</strain>
    </source>
</reference>
<organism evidence="1 2">
    <name type="scientific">Desulfobulbus oralis</name>
    <dbReference type="NCBI Taxonomy" id="1986146"/>
    <lineage>
        <taxon>Bacteria</taxon>
        <taxon>Pseudomonadati</taxon>
        <taxon>Thermodesulfobacteriota</taxon>
        <taxon>Desulfobulbia</taxon>
        <taxon>Desulfobulbales</taxon>
        <taxon>Desulfobulbaceae</taxon>
        <taxon>Desulfobulbus</taxon>
    </lineage>
</organism>
<protein>
    <submittedName>
        <fullName evidence="1">Uncharacterized protein</fullName>
    </submittedName>
</protein>
<proteinExistence type="predicted"/>
<dbReference type="Pfam" id="PF05137">
    <property type="entry name" value="PilN"/>
    <property type="match status" value="1"/>
</dbReference>
<accession>A0A2L1GN95</accession>
<dbReference type="Gene3D" id="3.30.420.380">
    <property type="match status" value="1"/>
</dbReference>
<dbReference type="AlphaFoldDB" id="A0A2L1GN95"/>
<name>A0A2L1GN95_9BACT</name>
<sequence>MERRQGLGIALGEGELSAVVLELSGRRPVATATARLPLEPGRHGADALGAALERLVAALPRRGRGCACVLGLPLALLIVHNLRLPFQDTKQQTLALPSALEELLLRPGSAERAIGAFNLIDTDPAGARLLAYAADKTLLQALLPPAQKACDPDCLCPALPLLASQIGAAEPDALVLHLAAETAELALVHNSRMACCRALSVPAGTAAACVPALTLAIRQSLSLFRQQAAPDAGAPAGLWLCGPLAGDAELPGQLERALQIPVRRWQAELAGRALAPDFDAALACALAALQQKSPASLNFRRGELAPKSGFWPGLRGKKGRIPAALALAACLACLLLAGRVQSLKAQSARLHDEMEGIYRSAFPTVQVVHDPYMEMQAALRAGGPAASPLFAPGRPAALTVLAELSKRLPEDLKLTVQRFTLDPDRALLRGQTKSFGDVERIRALLAASPLFHEVRILSSTMDKSSADSPVRFELSLKRTGGAP</sequence>
<dbReference type="InterPro" id="IPR007813">
    <property type="entry name" value="PilN"/>
</dbReference>